<reference evidence="3" key="1">
    <citation type="submission" date="2023-03" db="EMBL/GenBank/DDBJ databases">
        <title>Massive genome expansion in bonnet fungi (Mycena s.s.) driven by repeated elements and novel gene families across ecological guilds.</title>
        <authorList>
            <consortium name="Lawrence Berkeley National Laboratory"/>
            <person name="Harder C.B."/>
            <person name="Miyauchi S."/>
            <person name="Viragh M."/>
            <person name="Kuo A."/>
            <person name="Thoen E."/>
            <person name="Andreopoulos B."/>
            <person name="Lu D."/>
            <person name="Skrede I."/>
            <person name="Drula E."/>
            <person name="Henrissat B."/>
            <person name="Morin E."/>
            <person name="Kohler A."/>
            <person name="Barry K."/>
            <person name="LaButti K."/>
            <person name="Morin E."/>
            <person name="Salamov A."/>
            <person name="Lipzen A."/>
            <person name="Mereny Z."/>
            <person name="Hegedus B."/>
            <person name="Baldrian P."/>
            <person name="Stursova M."/>
            <person name="Weitz H."/>
            <person name="Taylor A."/>
            <person name="Grigoriev I.V."/>
            <person name="Nagy L.G."/>
            <person name="Martin F."/>
            <person name="Kauserud H."/>
        </authorList>
    </citation>
    <scope>NUCLEOTIDE SEQUENCE</scope>
    <source>
        <strain evidence="3">CBHHK182m</strain>
    </source>
</reference>
<evidence type="ECO:0000313" key="4">
    <source>
        <dbReference type="Proteomes" id="UP001215598"/>
    </source>
</evidence>
<dbReference type="GO" id="GO:0006508">
    <property type="term" value="P:proteolysis"/>
    <property type="evidence" value="ECO:0007669"/>
    <property type="project" value="InterPro"/>
</dbReference>
<sequence>TSNSTEFDSDIIVYGDSFVSGTIVKDTVQLGPYTVSQQIFLAANILTVNLVSGTSSGVLGMPYQGTLSSQGPSFLQSLLANGQLTSGTMSFWLNRFAGRANAQAEEANGGALTLGGLNVSLYTGNIDFLTPTGSPNGPNWVLDVTEITVQGKSVPITSGASALATFDLTTTLIAGPTSDVIALWAAVQGAVPSASESGFFQFACSTIMKVSVSFGGHLWPIDPADMNIGTVTQGSSQCLGAIYELQRGLDIINTDGQPNWVFGSAFMKNVYTVFQPDPFSIGFAQLSSQALGGS</sequence>
<dbReference type="GO" id="GO:0004190">
    <property type="term" value="F:aspartic-type endopeptidase activity"/>
    <property type="evidence" value="ECO:0007669"/>
    <property type="project" value="InterPro"/>
</dbReference>
<comment type="similarity">
    <text evidence="1">Belongs to the peptidase A1 family.</text>
</comment>
<dbReference type="PANTHER" id="PTHR47966">
    <property type="entry name" value="BETA-SITE APP-CLEAVING ENZYME, ISOFORM A-RELATED"/>
    <property type="match status" value="1"/>
</dbReference>
<dbReference type="PANTHER" id="PTHR47966:SF57">
    <property type="entry name" value="PEPTIDASE A1 DOMAIN-CONTAINING PROTEIN"/>
    <property type="match status" value="1"/>
</dbReference>
<name>A0AAD7I1T6_9AGAR</name>
<keyword evidence="4" id="KW-1185">Reference proteome</keyword>
<feature type="non-terminal residue" evidence="3">
    <location>
        <position position="1"/>
    </location>
</feature>
<comment type="caution">
    <text evidence="3">The sequence shown here is derived from an EMBL/GenBank/DDBJ whole genome shotgun (WGS) entry which is preliminary data.</text>
</comment>
<dbReference type="InterPro" id="IPR034164">
    <property type="entry name" value="Pepsin-like_dom"/>
</dbReference>
<evidence type="ECO:0000256" key="1">
    <source>
        <dbReference type="ARBA" id="ARBA00007447"/>
    </source>
</evidence>
<dbReference type="SUPFAM" id="SSF50630">
    <property type="entry name" value="Acid proteases"/>
    <property type="match status" value="1"/>
</dbReference>
<dbReference type="PROSITE" id="PS51767">
    <property type="entry name" value="PEPTIDASE_A1"/>
    <property type="match status" value="1"/>
</dbReference>
<dbReference type="EMBL" id="JARKIB010000148">
    <property type="protein sequence ID" value="KAJ7731979.1"/>
    <property type="molecule type" value="Genomic_DNA"/>
</dbReference>
<dbReference type="Pfam" id="PF00026">
    <property type="entry name" value="Asp"/>
    <property type="match status" value="1"/>
</dbReference>
<dbReference type="InterPro" id="IPR033121">
    <property type="entry name" value="PEPTIDASE_A1"/>
</dbReference>
<feature type="non-terminal residue" evidence="3">
    <location>
        <position position="294"/>
    </location>
</feature>
<organism evidence="3 4">
    <name type="scientific">Mycena metata</name>
    <dbReference type="NCBI Taxonomy" id="1033252"/>
    <lineage>
        <taxon>Eukaryota</taxon>
        <taxon>Fungi</taxon>
        <taxon>Dikarya</taxon>
        <taxon>Basidiomycota</taxon>
        <taxon>Agaricomycotina</taxon>
        <taxon>Agaricomycetes</taxon>
        <taxon>Agaricomycetidae</taxon>
        <taxon>Agaricales</taxon>
        <taxon>Marasmiineae</taxon>
        <taxon>Mycenaceae</taxon>
        <taxon>Mycena</taxon>
    </lineage>
</organism>
<accession>A0AAD7I1T6</accession>
<dbReference type="InterPro" id="IPR001461">
    <property type="entry name" value="Aspartic_peptidase_A1"/>
</dbReference>
<evidence type="ECO:0000259" key="2">
    <source>
        <dbReference type="PROSITE" id="PS51767"/>
    </source>
</evidence>
<dbReference type="PRINTS" id="PR00792">
    <property type="entry name" value="PEPSIN"/>
</dbReference>
<gene>
    <name evidence="3" type="ORF">B0H16DRAFT_1278951</name>
</gene>
<evidence type="ECO:0000313" key="3">
    <source>
        <dbReference type="EMBL" id="KAJ7731979.1"/>
    </source>
</evidence>
<proteinExistence type="inferred from homology"/>
<dbReference type="CDD" id="cd05471">
    <property type="entry name" value="pepsin_like"/>
    <property type="match status" value="1"/>
</dbReference>
<dbReference type="AlphaFoldDB" id="A0AAD7I1T6"/>
<feature type="domain" description="Peptidase A1" evidence="2">
    <location>
        <begin position="1"/>
        <end position="284"/>
    </location>
</feature>
<dbReference type="Gene3D" id="2.40.70.10">
    <property type="entry name" value="Acid Proteases"/>
    <property type="match status" value="2"/>
</dbReference>
<protein>
    <submittedName>
        <fullName evidence="3">Aspartic peptidase domain-containing protein</fullName>
    </submittedName>
</protein>
<dbReference type="Proteomes" id="UP001215598">
    <property type="component" value="Unassembled WGS sequence"/>
</dbReference>
<dbReference type="InterPro" id="IPR021109">
    <property type="entry name" value="Peptidase_aspartic_dom_sf"/>
</dbReference>